<protein>
    <submittedName>
        <fullName evidence="2">Redoxin domain-containing protein</fullName>
    </submittedName>
</protein>
<dbReference type="RefSeq" id="WP_278159524.1">
    <property type="nucleotide sequence ID" value="NZ_CP121252.1"/>
</dbReference>
<sequence>MTEVPAPTEPRLRDQFGQPWAWPPVVAPEGAAAEAEAGSLNGVWLVFLPGAFTPVCTVELRWIDQLAQLCFPERIGVRVIAPDAAPVLRAVADEHQITTPLLSDFWPHGAAAQRLGCFDSETGRPCRTSVLITTDGVEMARVVGEPSRPRTVEQHVDAMVSAKRPDVG</sequence>
<dbReference type="PROSITE" id="PS51352">
    <property type="entry name" value="THIOREDOXIN_2"/>
    <property type="match status" value="1"/>
</dbReference>
<accession>A0ABY8H9I1</accession>
<proteinExistence type="predicted"/>
<dbReference type="Gene3D" id="3.40.30.10">
    <property type="entry name" value="Glutaredoxin"/>
    <property type="match status" value="1"/>
</dbReference>
<keyword evidence="3" id="KW-1185">Reference proteome</keyword>
<evidence type="ECO:0000313" key="2">
    <source>
        <dbReference type="EMBL" id="WFP17795.1"/>
    </source>
</evidence>
<dbReference type="Pfam" id="PF00578">
    <property type="entry name" value="AhpC-TSA"/>
    <property type="match status" value="1"/>
</dbReference>
<dbReference type="InterPro" id="IPR013766">
    <property type="entry name" value="Thioredoxin_domain"/>
</dbReference>
<reference evidence="2 3" key="1">
    <citation type="submission" date="2023-04" db="EMBL/GenBank/DDBJ databases">
        <title>Funneling lignin-derived compounds into biodiesel using alkali-halophilic Citricoccus sp. P2.</title>
        <authorList>
            <person name="Luo C.-B."/>
        </authorList>
    </citation>
    <scope>NUCLEOTIDE SEQUENCE [LARGE SCALE GENOMIC DNA]</scope>
    <source>
        <strain evidence="2 3">P2</strain>
    </source>
</reference>
<dbReference type="EMBL" id="CP121252">
    <property type="protein sequence ID" value="WFP17795.1"/>
    <property type="molecule type" value="Genomic_DNA"/>
</dbReference>
<dbReference type="InterPro" id="IPR000866">
    <property type="entry name" value="AhpC/TSA"/>
</dbReference>
<evidence type="ECO:0000313" key="3">
    <source>
        <dbReference type="Proteomes" id="UP001219037"/>
    </source>
</evidence>
<evidence type="ECO:0000259" key="1">
    <source>
        <dbReference type="PROSITE" id="PS51352"/>
    </source>
</evidence>
<feature type="domain" description="Thioredoxin" evidence="1">
    <location>
        <begin position="21"/>
        <end position="161"/>
    </location>
</feature>
<name>A0ABY8H9I1_9MICC</name>
<organism evidence="2 3">
    <name type="scientific">Citricoccus muralis</name>
    <dbReference type="NCBI Taxonomy" id="169134"/>
    <lineage>
        <taxon>Bacteria</taxon>
        <taxon>Bacillati</taxon>
        <taxon>Actinomycetota</taxon>
        <taxon>Actinomycetes</taxon>
        <taxon>Micrococcales</taxon>
        <taxon>Micrococcaceae</taxon>
        <taxon>Citricoccus</taxon>
    </lineage>
</organism>
<dbReference type="InterPro" id="IPR036249">
    <property type="entry name" value="Thioredoxin-like_sf"/>
</dbReference>
<dbReference type="SUPFAM" id="SSF52833">
    <property type="entry name" value="Thioredoxin-like"/>
    <property type="match status" value="1"/>
</dbReference>
<gene>
    <name evidence="2" type="ORF">P8192_06785</name>
</gene>
<dbReference type="Proteomes" id="UP001219037">
    <property type="component" value="Chromosome"/>
</dbReference>